<accession>A0AAD7DRX8</accession>
<dbReference type="Gene3D" id="2.30.30.100">
    <property type="match status" value="1"/>
</dbReference>
<dbReference type="Pfam" id="PF01423">
    <property type="entry name" value="LSM"/>
    <property type="match status" value="1"/>
</dbReference>
<proteinExistence type="predicted"/>
<evidence type="ECO:0000313" key="8">
    <source>
        <dbReference type="Proteomes" id="UP001221757"/>
    </source>
</evidence>
<evidence type="ECO:0000313" key="7">
    <source>
        <dbReference type="EMBL" id="KAJ7698341.1"/>
    </source>
</evidence>
<evidence type="ECO:0000256" key="5">
    <source>
        <dbReference type="ARBA" id="ARBA00023274"/>
    </source>
</evidence>
<dbReference type="AlphaFoldDB" id="A0AAD7DRX8"/>
<evidence type="ECO:0000256" key="3">
    <source>
        <dbReference type="ARBA" id="ARBA00023187"/>
    </source>
</evidence>
<keyword evidence="4" id="KW-0539">Nucleus</keyword>
<sequence>LHESLGQIITMELKTGQLYRGKLPEAENNLNFSLKDSITVTGRDVRISQLDHVYIRESMDRFFIVFDMLQNSTMQVT</sequence>
<evidence type="ECO:0000259" key="6">
    <source>
        <dbReference type="Pfam" id="PF01423"/>
    </source>
</evidence>
<dbReference type="InterPro" id="IPR001163">
    <property type="entry name" value="Sm_dom_euk/arc"/>
</dbReference>
<protein>
    <recommendedName>
        <fullName evidence="6">Sm domain-containing protein</fullName>
    </recommendedName>
</protein>
<dbReference type="Proteomes" id="UP001221757">
    <property type="component" value="Unassembled WGS sequence"/>
</dbReference>
<comment type="caution">
    <text evidence="7">The sequence shown here is derived from an EMBL/GenBank/DDBJ whole genome shotgun (WGS) entry which is preliminary data.</text>
</comment>
<comment type="subcellular location">
    <subcellularLocation>
        <location evidence="1">Nucleus</location>
    </subcellularLocation>
</comment>
<dbReference type="InterPro" id="IPR027141">
    <property type="entry name" value="LSm4/Sm_D1/D3"/>
</dbReference>
<dbReference type="EMBL" id="JARKIE010000026">
    <property type="protein sequence ID" value="KAJ7698341.1"/>
    <property type="molecule type" value="Genomic_DNA"/>
</dbReference>
<evidence type="ECO:0000256" key="1">
    <source>
        <dbReference type="ARBA" id="ARBA00004123"/>
    </source>
</evidence>
<dbReference type="GO" id="GO:0006397">
    <property type="term" value="P:mRNA processing"/>
    <property type="evidence" value="ECO:0007669"/>
    <property type="project" value="UniProtKB-KW"/>
</dbReference>
<name>A0AAD7DRX8_MYCRO</name>
<dbReference type="GO" id="GO:0008380">
    <property type="term" value="P:RNA splicing"/>
    <property type="evidence" value="ECO:0007669"/>
    <property type="project" value="UniProtKB-KW"/>
</dbReference>
<evidence type="ECO:0000256" key="4">
    <source>
        <dbReference type="ARBA" id="ARBA00023242"/>
    </source>
</evidence>
<gene>
    <name evidence="7" type="ORF">B0H17DRAFT_927555</name>
</gene>
<dbReference type="InterPro" id="IPR010920">
    <property type="entry name" value="LSM_dom_sf"/>
</dbReference>
<keyword evidence="5" id="KW-0687">Ribonucleoprotein</keyword>
<reference evidence="7" key="1">
    <citation type="submission" date="2023-03" db="EMBL/GenBank/DDBJ databases">
        <title>Massive genome expansion in bonnet fungi (Mycena s.s.) driven by repeated elements and novel gene families across ecological guilds.</title>
        <authorList>
            <consortium name="Lawrence Berkeley National Laboratory"/>
            <person name="Harder C.B."/>
            <person name="Miyauchi S."/>
            <person name="Viragh M."/>
            <person name="Kuo A."/>
            <person name="Thoen E."/>
            <person name="Andreopoulos B."/>
            <person name="Lu D."/>
            <person name="Skrede I."/>
            <person name="Drula E."/>
            <person name="Henrissat B."/>
            <person name="Morin E."/>
            <person name="Kohler A."/>
            <person name="Barry K."/>
            <person name="LaButti K."/>
            <person name="Morin E."/>
            <person name="Salamov A."/>
            <person name="Lipzen A."/>
            <person name="Mereny Z."/>
            <person name="Hegedus B."/>
            <person name="Baldrian P."/>
            <person name="Stursova M."/>
            <person name="Weitz H."/>
            <person name="Taylor A."/>
            <person name="Grigoriev I.V."/>
            <person name="Nagy L.G."/>
            <person name="Martin F."/>
            <person name="Kauserud H."/>
        </authorList>
    </citation>
    <scope>NUCLEOTIDE SEQUENCE</scope>
    <source>
        <strain evidence="7">CBHHK067</strain>
    </source>
</reference>
<organism evidence="7 8">
    <name type="scientific">Mycena rosella</name>
    <name type="common">Pink bonnet</name>
    <name type="synonym">Agaricus rosellus</name>
    <dbReference type="NCBI Taxonomy" id="1033263"/>
    <lineage>
        <taxon>Eukaryota</taxon>
        <taxon>Fungi</taxon>
        <taxon>Dikarya</taxon>
        <taxon>Basidiomycota</taxon>
        <taxon>Agaricomycotina</taxon>
        <taxon>Agaricomycetes</taxon>
        <taxon>Agaricomycetidae</taxon>
        <taxon>Agaricales</taxon>
        <taxon>Marasmiineae</taxon>
        <taxon>Mycenaceae</taxon>
        <taxon>Mycena</taxon>
    </lineage>
</organism>
<dbReference type="GO" id="GO:0005685">
    <property type="term" value="C:U1 snRNP"/>
    <property type="evidence" value="ECO:0007669"/>
    <property type="project" value="UniProtKB-ARBA"/>
</dbReference>
<dbReference type="PANTHER" id="PTHR23338">
    <property type="entry name" value="SMALL NUCLEAR RIBONUCLEOPROTEIN SM"/>
    <property type="match status" value="1"/>
</dbReference>
<keyword evidence="2" id="KW-0507">mRNA processing</keyword>
<dbReference type="FunFam" id="2.30.30.100:FF:000002">
    <property type="entry name" value="Small nuclear ribonucleoprotein Sm D3"/>
    <property type="match status" value="1"/>
</dbReference>
<feature type="domain" description="Sm" evidence="6">
    <location>
        <begin position="1"/>
        <end position="56"/>
    </location>
</feature>
<dbReference type="SUPFAM" id="SSF50182">
    <property type="entry name" value="Sm-like ribonucleoproteins"/>
    <property type="match status" value="1"/>
</dbReference>
<keyword evidence="8" id="KW-1185">Reference proteome</keyword>
<evidence type="ECO:0000256" key="2">
    <source>
        <dbReference type="ARBA" id="ARBA00022664"/>
    </source>
</evidence>
<feature type="non-terminal residue" evidence="7">
    <location>
        <position position="77"/>
    </location>
</feature>
<keyword evidence="3" id="KW-0508">mRNA splicing</keyword>